<dbReference type="InterPro" id="IPR024077">
    <property type="entry name" value="Neurolysin/TOP_dom2"/>
</dbReference>
<dbReference type="EMBL" id="KY684105">
    <property type="protein sequence ID" value="ARF10940.1"/>
    <property type="molecule type" value="Genomic_DNA"/>
</dbReference>
<accession>A0A1V0SGU9</accession>
<name>A0A1V0SGU9_9VIRU</name>
<protein>
    <submittedName>
        <fullName evidence="1">Peptidase</fullName>
    </submittedName>
</protein>
<dbReference type="PANTHER" id="PTHR11804">
    <property type="entry name" value="PROTEASE M3 THIMET OLIGOPEPTIDASE-RELATED"/>
    <property type="match status" value="1"/>
</dbReference>
<dbReference type="Gene3D" id="3.40.390.10">
    <property type="entry name" value="Collagenase (Catalytic Domain)"/>
    <property type="match status" value="1"/>
</dbReference>
<dbReference type="GO" id="GO:0004222">
    <property type="term" value="F:metalloendopeptidase activity"/>
    <property type="evidence" value="ECO:0007669"/>
    <property type="project" value="InterPro"/>
</dbReference>
<dbReference type="GO" id="GO:0006518">
    <property type="term" value="P:peptide metabolic process"/>
    <property type="evidence" value="ECO:0007669"/>
    <property type="project" value="TreeGrafter"/>
</dbReference>
<dbReference type="InterPro" id="IPR024079">
    <property type="entry name" value="MetalloPept_cat_dom_sf"/>
</dbReference>
<proteinExistence type="predicted"/>
<gene>
    <name evidence="1" type="ORF">Hokovirus_3_213</name>
</gene>
<dbReference type="Gene3D" id="1.10.1370.10">
    <property type="entry name" value="Neurolysin, domain 3"/>
    <property type="match status" value="2"/>
</dbReference>
<dbReference type="PANTHER" id="PTHR11804:SF84">
    <property type="entry name" value="SACCHAROLYSIN"/>
    <property type="match status" value="1"/>
</dbReference>
<dbReference type="InterPro" id="IPR045090">
    <property type="entry name" value="Pept_M3A_M3B"/>
</dbReference>
<evidence type="ECO:0000313" key="1">
    <source>
        <dbReference type="EMBL" id="ARF10940.1"/>
    </source>
</evidence>
<reference evidence="1" key="1">
    <citation type="journal article" date="2017" name="Science">
        <title>Giant viruses with an expanded complement of translation system components.</title>
        <authorList>
            <person name="Schulz F."/>
            <person name="Yutin N."/>
            <person name="Ivanova N.N."/>
            <person name="Ortega D.R."/>
            <person name="Lee T.K."/>
            <person name="Vierheilig J."/>
            <person name="Daims H."/>
            <person name="Horn M."/>
            <person name="Wagner M."/>
            <person name="Jensen G.J."/>
            <person name="Kyrpides N.C."/>
            <person name="Koonin E.V."/>
            <person name="Woyke T."/>
        </authorList>
    </citation>
    <scope>NUCLEOTIDE SEQUENCE</scope>
    <source>
        <strain evidence="1">HKV1</strain>
    </source>
</reference>
<dbReference type="SUPFAM" id="SSF55486">
    <property type="entry name" value="Metalloproteases ('zincins'), catalytic domain"/>
    <property type="match status" value="1"/>
</dbReference>
<sequence length="611" mass="72916">MFNYWHNVNNIPELVDNYITNSIKTYNLVKDFNFTNNFNKDKQILSLISDECSRYSYIYNLLILLNTIKKDIFKTTILKINQHVNNIDNDKDIYKQLIKFYKLHKSNMDRDDIKFCERIFDRYIISGIENQQISQIKKVLNKLESELYIDNSSEKIEMDTYKILMKCSENEAERKKIELYNSVRFYNKIINLSKLIICRNEYSKKLGFNNYTEFKYRNTTLNSMNIKTMLEFLTNYFNLIKCQDFINIVQKEKKTKIGTWDIDFYCNKLNEYNNKYSLKLQAILEIFENLFMINFVLIKKKKINDIYNNDYEIFQNNTKIGKISIIELDNMLSECYILNSWAKYENATLLPYIVITMSNRKTSSYNSISIIFKNIFYAIHTCLNKNKYEILSGSNVSKDNLELITKLMDYVCWDSRIIMALINEKKDMVNNIKKNKLITNNIIDLRYCALTIYDIIIYTPDFINKIASIIEDKNKKEEQKKKDLIIIFTQLNNYFINKIINKNQEMEINNGTIYPDLLEYFIDDYDWFSILYANMCADKLFSDLCKQGKNMSDIIKMSILPIYKNFTYNYYEAVGLLNNDEEAEFNDSDDLIETENTESLKRYSKYIKGLN</sequence>
<organism evidence="1">
    <name type="scientific">Hokovirus HKV1</name>
    <dbReference type="NCBI Taxonomy" id="1977638"/>
    <lineage>
        <taxon>Viruses</taxon>
        <taxon>Varidnaviria</taxon>
        <taxon>Bamfordvirae</taxon>
        <taxon>Nucleocytoviricota</taxon>
        <taxon>Megaviricetes</taxon>
        <taxon>Imitervirales</taxon>
        <taxon>Mimiviridae</taxon>
        <taxon>Klosneuvirinae</taxon>
        <taxon>Hokovirus</taxon>
    </lineage>
</organism>
<dbReference type="GO" id="GO:0006508">
    <property type="term" value="P:proteolysis"/>
    <property type="evidence" value="ECO:0007669"/>
    <property type="project" value="InterPro"/>
</dbReference>